<reference evidence="6 8" key="2">
    <citation type="submission" date="2016-10" db="EMBL/GenBank/DDBJ databases">
        <title>Evaluation of Human, Veterinary and Environmental Mycobacterium chelonae Isolates by Core Genome Phylogenomic Analysis, Targeted Gene Comparison, and Anti-microbial Susceptibility Patterns: A Tale of Mistaken Identities.</title>
        <authorList>
            <person name="Fogelson S.B."/>
            <person name="Camus A.C."/>
            <person name="Lorenz W."/>
            <person name="Vasireddy R."/>
            <person name="Vasireddy S."/>
            <person name="Smith T."/>
            <person name="Brown-Elliott B.A."/>
            <person name="Wallace R.J.Jr."/>
            <person name="Hasan N.A."/>
            <person name="Reischl U."/>
            <person name="Sanchez S."/>
        </authorList>
    </citation>
    <scope>NUCLEOTIDE SEQUENCE [LARGE SCALE GENOMIC DNA]</scope>
    <source>
        <strain evidence="6 8">15518</strain>
    </source>
</reference>
<dbReference type="GO" id="GO:1903509">
    <property type="term" value="P:liposaccharide metabolic process"/>
    <property type="evidence" value="ECO:0007669"/>
    <property type="project" value="UniProtKB-ARBA"/>
</dbReference>
<keyword evidence="2 6" id="KW-0808">Transferase</keyword>
<evidence type="ECO:0000313" key="9">
    <source>
        <dbReference type="Proteomes" id="UP000180113"/>
    </source>
</evidence>
<dbReference type="Proteomes" id="UP000317728">
    <property type="component" value="Chromosome"/>
</dbReference>
<evidence type="ECO:0000313" key="7">
    <source>
        <dbReference type="EMBL" id="QDF70594.1"/>
    </source>
</evidence>
<evidence type="ECO:0000313" key="8">
    <source>
        <dbReference type="Proteomes" id="UP000179441"/>
    </source>
</evidence>
<reference evidence="5 9" key="1">
    <citation type="submission" date="2016-10" db="EMBL/GenBank/DDBJ databases">
        <title>Evaluation of Human, Animal and Environmental Mycobacterium chelonae Isolates by Core Genome Phylogenomic Analysis, Targeted Gene Comparison, and Anti-microbial Susceptibility Patterns: A Tale of Mistaken Identities.</title>
        <authorList>
            <person name="Fogelson S.B."/>
            <person name="Camus A.C."/>
            <person name="Lorenz W."/>
            <person name="Vasireddy R."/>
            <person name="Vasireddy S."/>
            <person name="Smith T."/>
            <person name="Brown-Elliott B.A."/>
            <person name="Wallace R.J.Jr."/>
            <person name="Hasan N.A."/>
            <person name="Reischl U."/>
            <person name="Sanchez S."/>
        </authorList>
    </citation>
    <scope>NUCLEOTIDE SEQUENCE [LARGE SCALE GENOMIC DNA]</scope>
    <source>
        <strain evidence="5 9">42895</strain>
    </source>
</reference>
<dbReference type="GeneID" id="31679697"/>
<name>A0A0E3XNX9_MYCCH</name>
<dbReference type="SUPFAM" id="SSF53756">
    <property type="entry name" value="UDP-Glycosyltransferase/glycogen phosphorylase"/>
    <property type="match status" value="1"/>
</dbReference>
<dbReference type="PANTHER" id="PTHR45947">
    <property type="entry name" value="SULFOQUINOVOSYL TRANSFERASE SQD2"/>
    <property type="match status" value="1"/>
</dbReference>
<dbReference type="Proteomes" id="UP000180113">
    <property type="component" value="Unassembled WGS sequence"/>
</dbReference>
<dbReference type="Proteomes" id="UP000179441">
    <property type="component" value="Unassembled WGS sequence"/>
</dbReference>
<dbReference type="PANTHER" id="PTHR45947:SF3">
    <property type="entry name" value="SULFOQUINOVOSYL TRANSFERASE SQD2"/>
    <property type="match status" value="1"/>
</dbReference>
<proteinExistence type="predicted"/>
<gene>
    <name evidence="5" type="ORF">BKG62_00340</name>
    <name evidence="6" type="ORF">BKG84_01010</name>
    <name evidence="7" type="ORF">FJK96_10815</name>
</gene>
<keyword evidence="1" id="KW-0328">Glycosyltransferase</keyword>
<evidence type="ECO:0000259" key="4">
    <source>
        <dbReference type="Pfam" id="PF13439"/>
    </source>
</evidence>
<dbReference type="HOGENOM" id="CLU_009583_2_0_11"/>
<evidence type="ECO:0000313" key="5">
    <source>
        <dbReference type="EMBL" id="OHT54709.1"/>
    </source>
</evidence>
<feature type="domain" description="Glycosyltransferase subfamily 4-like N-terminal" evidence="4">
    <location>
        <begin position="15"/>
        <end position="219"/>
    </location>
</feature>
<evidence type="ECO:0000256" key="1">
    <source>
        <dbReference type="ARBA" id="ARBA00022676"/>
    </source>
</evidence>
<dbReference type="InterPro" id="IPR001296">
    <property type="entry name" value="Glyco_trans_1"/>
</dbReference>
<dbReference type="RefSeq" id="WP_030095623.1">
    <property type="nucleotide sequence ID" value="NZ_BSAK01000008.1"/>
</dbReference>
<dbReference type="InterPro" id="IPR028098">
    <property type="entry name" value="Glyco_trans_4-like_N"/>
</dbReference>
<keyword evidence="8" id="KW-1185">Reference proteome</keyword>
<accession>A0A0E3XNX9</accession>
<evidence type="ECO:0000256" key="2">
    <source>
        <dbReference type="ARBA" id="ARBA00022679"/>
    </source>
</evidence>
<protein>
    <submittedName>
        <fullName evidence="6">Glycosyl transferase</fullName>
    </submittedName>
    <submittedName>
        <fullName evidence="7">Glycosyltransferase family 4 protein</fullName>
    </submittedName>
</protein>
<sequence length="414" mass="45594">MHIALFTDLHPESLGGAQISVARQRHGLERLGHKVTVFTAPLAHTVDPDPNVVEVKPVPFVAEAMRKLGKHDDFTFVWPGAANKELIDRELRARGPIDIIHSQGDLGVCIAGVEAARRNGIPVVQTKHTRYDVYFEKASPNPLLLAWIFSQMQERHLPKDFHLTTVQESAASRRAWQLMMAQAQAVDHEITPTTHFAQALTDRGLRRPISVVSNGVDDELVDIAREAADDKPTDDEPLRLIWCGRLSPEKRVLEAVKAATQVQNCVMDIYGDGHLEHAIKKYVDSHGASHRIRLRGRVSQDSCLAAMGASSALLFTSYGFDTQGLVLLEAISMSTPVIFCDEILGESVPDGGGLVTENESVEAIAKAIRALADDRAKLRQMTEVVAAHQDEPRQSLQTEKIVAIYNDVLKKANA</sequence>
<dbReference type="PATRIC" id="fig|1774.35.peg.2113"/>
<dbReference type="Pfam" id="PF13439">
    <property type="entry name" value="Glyco_transf_4"/>
    <property type="match status" value="1"/>
</dbReference>
<dbReference type="Pfam" id="PF00534">
    <property type="entry name" value="Glycos_transf_1"/>
    <property type="match status" value="1"/>
</dbReference>
<evidence type="ECO:0000313" key="6">
    <source>
        <dbReference type="EMBL" id="OHU77194.1"/>
    </source>
</evidence>
<dbReference type="GO" id="GO:1901137">
    <property type="term" value="P:carbohydrate derivative biosynthetic process"/>
    <property type="evidence" value="ECO:0007669"/>
    <property type="project" value="UniProtKB-ARBA"/>
</dbReference>
<dbReference type="AlphaFoldDB" id="A0A0E3XNX9"/>
<dbReference type="OrthoDB" id="4562574at2"/>
<dbReference type="GO" id="GO:0008610">
    <property type="term" value="P:lipid biosynthetic process"/>
    <property type="evidence" value="ECO:0007669"/>
    <property type="project" value="UniProtKB-ARBA"/>
</dbReference>
<evidence type="ECO:0000259" key="3">
    <source>
        <dbReference type="Pfam" id="PF00534"/>
    </source>
</evidence>
<dbReference type="EMBL" id="MLIS01000001">
    <property type="protein sequence ID" value="OHU77194.1"/>
    <property type="molecule type" value="Genomic_DNA"/>
</dbReference>
<evidence type="ECO:0000313" key="10">
    <source>
        <dbReference type="Proteomes" id="UP000317728"/>
    </source>
</evidence>
<dbReference type="Gene3D" id="3.40.50.2000">
    <property type="entry name" value="Glycogen Phosphorylase B"/>
    <property type="match status" value="2"/>
</dbReference>
<dbReference type="InterPro" id="IPR050194">
    <property type="entry name" value="Glycosyltransferase_grp1"/>
</dbReference>
<dbReference type="EMBL" id="MLHW01000001">
    <property type="protein sequence ID" value="OHT54709.1"/>
    <property type="molecule type" value="Genomic_DNA"/>
</dbReference>
<dbReference type="GO" id="GO:0016757">
    <property type="term" value="F:glycosyltransferase activity"/>
    <property type="evidence" value="ECO:0007669"/>
    <property type="project" value="UniProtKB-KW"/>
</dbReference>
<feature type="domain" description="Glycosyl transferase family 1" evidence="3">
    <location>
        <begin position="230"/>
        <end position="382"/>
    </location>
</feature>
<organism evidence="6 8">
    <name type="scientific">Mycobacteroides chelonae</name>
    <name type="common">Mycobacterium chelonae</name>
    <dbReference type="NCBI Taxonomy" id="1774"/>
    <lineage>
        <taxon>Bacteria</taxon>
        <taxon>Bacillati</taxon>
        <taxon>Actinomycetota</taxon>
        <taxon>Actinomycetes</taxon>
        <taxon>Mycobacteriales</taxon>
        <taxon>Mycobacteriaceae</taxon>
        <taxon>Mycobacteroides</taxon>
    </lineage>
</organism>
<reference evidence="7 10" key="3">
    <citation type="submission" date="2019-06" db="EMBL/GenBank/DDBJ databases">
        <title>Whole geneome sequnce of Mycobacteroides chelonae M77 isolated from bovine milk from Meghalaya, India.</title>
        <authorList>
            <person name="Vise E."/>
            <person name="Das S."/>
            <person name="Garg A."/>
            <person name="Ghatak S."/>
            <person name="Shakuntala I."/>
            <person name="Milton A.A.P."/>
            <person name="Karam A."/>
            <person name="Sanjukta R."/>
            <person name="Puro K."/>
            <person name="Sen A."/>
        </authorList>
    </citation>
    <scope>NUCLEOTIDE SEQUENCE [LARGE SCALE GENOMIC DNA]</scope>
    <source>
        <strain evidence="7 10">M77</strain>
    </source>
</reference>
<dbReference type="EMBL" id="CP041150">
    <property type="protein sequence ID" value="QDF70594.1"/>
    <property type="molecule type" value="Genomic_DNA"/>
</dbReference>